<proteinExistence type="predicted"/>
<reference evidence="1 2" key="1">
    <citation type="journal article" date="2023" name="Plants (Basel)">
        <title>Bridging the Gap: Combining Genomics and Transcriptomics Approaches to Understand Stylosanthes scabra, an Orphan Legume from the Brazilian Caatinga.</title>
        <authorList>
            <person name="Ferreira-Neto J.R.C."/>
            <person name="da Silva M.D."/>
            <person name="Binneck E."/>
            <person name="de Melo N.F."/>
            <person name="da Silva R.H."/>
            <person name="de Melo A.L.T.M."/>
            <person name="Pandolfi V."/>
            <person name="Bustamante F.O."/>
            <person name="Brasileiro-Vidal A.C."/>
            <person name="Benko-Iseppon A.M."/>
        </authorList>
    </citation>
    <scope>NUCLEOTIDE SEQUENCE [LARGE SCALE GENOMIC DNA]</scope>
    <source>
        <tissue evidence="1">Leaves</tissue>
    </source>
</reference>
<organism evidence="1 2">
    <name type="scientific">Stylosanthes scabra</name>
    <dbReference type="NCBI Taxonomy" id="79078"/>
    <lineage>
        <taxon>Eukaryota</taxon>
        <taxon>Viridiplantae</taxon>
        <taxon>Streptophyta</taxon>
        <taxon>Embryophyta</taxon>
        <taxon>Tracheophyta</taxon>
        <taxon>Spermatophyta</taxon>
        <taxon>Magnoliopsida</taxon>
        <taxon>eudicotyledons</taxon>
        <taxon>Gunneridae</taxon>
        <taxon>Pentapetalae</taxon>
        <taxon>rosids</taxon>
        <taxon>fabids</taxon>
        <taxon>Fabales</taxon>
        <taxon>Fabaceae</taxon>
        <taxon>Papilionoideae</taxon>
        <taxon>50 kb inversion clade</taxon>
        <taxon>dalbergioids sensu lato</taxon>
        <taxon>Dalbergieae</taxon>
        <taxon>Pterocarpus clade</taxon>
        <taxon>Stylosanthes</taxon>
    </lineage>
</organism>
<evidence type="ECO:0000313" key="1">
    <source>
        <dbReference type="EMBL" id="MED6122571.1"/>
    </source>
</evidence>
<name>A0ABU6REY1_9FABA</name>
<sequence length="149" mass="17039">MATFGPRSQREPSVTHSKTWPSSLRATLATFGPRLGQTWLNKASCKLTKQNRRDKQLLRIDPEIEKTLTKNRNMVRFHRALQGSPSLEEIFVEEIQDNMGNDNNNNQWRTLGDFIVPTTVSYGSSIVRPVVDANNFELKLSLIQLVQQE</sequence>
<gene>
    <name evidence="1" type="ORF">PIB30_040953</name>
</gene>
<evidence type="ECO:0000313" key="2">
    <source>
        <dbReference type="Proteomes" id="UP001341840"/>
    </source>
</evidence>
<dbReference type="EMBL" id="JASCZI010030432">
    <property type="protein sequence ID" value="MED6122571.1"/>
    <property type="molecule type" value="Genomic_DNA"/>
</dbReference>
<protein>
    <submittedName>
        <fullName evidence="1">Uncharacterized protein</fullName>
    </submittedName>
</protein>
<accession>A0ABU6REY1</accession>
<keyword evidence="2" id="KW-1185">Reference proteome</keyword>
<comment type="caution">
    <text evidence="1">The sequence shown here is derived from an EMBL/GenBank/DDBJ whole genome shotgun (WGS) entry which is preliminary data.</text>
</comment>
<dbReference type="Proteomes" id="UP001341840">
    <property type="component" value="Unassembled WGS sequence"/>
</dbReference>